<proteinExistence type="predicted"/>
<comment type="subcellular location">
    <subcellularLocation>
        <location evidence="1">Nucleus</location>
    </subcellularLocation>
</comment>
<feature type="domain" description="Xylanolytic transcriptional activator regulatory" evidence="7">
    <location>
        <begin position="69"/>
        <end position="275"/>
    </location>
</feature>
<evidence type="ECO:0000256" key="3">
    <source>
        <dbReference type="ARBA" id="ARBA00022737"/>
    </source>
</evidence>
<comment type="caution">
    <text evidence="8">The sequence shown here is derived from an EMBL/GenBank/DDBJ whole genome shotgun (WGS) entry which is preliminary data.</text>
</comment>
<evidence type="ECO:0000256" key="2">
    <source>
        <dbReference type="ARBA" id="ARBA00022723"/>
    </source>
</evidence>
<dbReference type="PANTHER" id="PTHR40626:SF10">
    <property type="entry name" value="C2H2-TYPE DOMAIN-CONTAINING PROTEIN"/>
    <property type="match status" value="1"/>
</dbReference>
<name>A0AA40D6K0_9PEZI</name>
<dbReference type="Pfam" id="PF04082">
    <property type="entry name" value="Fungal_trans"/>
    <property type="match status" value="1"/>
</dbReference>
<evidence type="ECO:0000259" key="7">
    <source>
        <dbReference type="Pfam" id="PF04082"/>
    </source>
</evidence>
<dbReference type="GO" id="GO:0000981">
    <property type="term" value="F:DNA-binding transcription factor activity, RNA polymerase II-specific"/>
    <property type="evidence" value="ECO:0007669"/>
    <property type="project" value="InterPro"/>
</dbReference>
<evidence type="ECO:0000313" key="8">
    <source>
        <dbReference type="EMBL" id="KAK0663562.1"/>
    </source>
</evidence>
<dbReference type="GO" id="GO:0008270">
    <property type="term" value="F:zinc ion binding"/>
    <property type="evidence" value="ECO:0007669"/>
    <property type="project" value="UniProtKB-KW"/>
</dbReference>
<dbReference type="Proteomes" id="UP001175001">
    <property type="component" value="Unassembled WGS sequence"/>
</dbReference>
<keyword evidence="6" id="KW-0539">Nucleus</keyword>
<keyword evidence="9" id="KW-1185">Reference proteome</keyword>
<keyword evidence="4" id="KW-0863">Zinc-finger</keyword>
<keyword evidence="2" id="KW-0479">Metal-binding</keyword>
<evidence type="ECO:0000313" key="9">
    <source>
        <dbReference type="Proteomes" id="UP001175001"/>
    </source>
</evidence>
<dbReference type="GO" id="GO:0000785">
    <property type="term" value="C:chromatin"/>
    <property type="evidence" value="ECO:0007669"/>
    <property type="project" value="TreeGrafter"/>
</dbReference>
<dbReference type="InterPro" id="IPR051059">
    <property type="entry name" value="VerF-like"/>
</dbReference>
<evidence type="ECO:0000256" key="1">
    <source>
        <dbReference type="ARBA" id="ARBA00004123"/>
    </source>
</evidence>
<keyword evidence="3" id="KW-0677">Repeat</keyword>
<protein>
    <recommendedName>
        <fullName evidence="7">Xylanolytic transcriptional activator regulatory domain-containing protein</fullName>
    </recommendedName>
</protein>
<dbReference type="GO" id="GO:0005634">
    <property type="term" value="C:nucleus"/>
    <property type="evidence" value="ECO:0007669"/>
    <property type="project" value="UniProtKB-SubCell"/>
</dbReference>
<dbReference type="GO" id="GO:0000978">
    <property type="term" value="F:RNA polymerase II cis-regulatory region sequence-specific DNA binding"/>
    <property type="evidence" value="ECO:0007669"/>
    <property type="project" value="InterPro"/>
</dbReference>
<evidence type="ECO:0000256" key="4">
    <source>
        <dbReference type="ARBA" id="ARBA00022771"/>
    </source>
</evidence>
<dbReference type="EMBL" id="JAUJDW010000003">
    <property type="protein sequence ID" value="KAK0663562.1"/>
    <property type="molecule type" value="Genomic_DNA"/>
</dbReference>
<gene>
    <name evidence="8" type="ORF">DIS24_g1127</name>
</gene>
<dbReference type="GO" id="GO:0006351">
    <property type="term" value="P:DNA-templated transcription"/>
    <property type="evidence" value="ECO:0007669"/>
    <property type="project" value="InterPro"/>
</dbReference>
<dbReference type="AlphaFoldDB" id="A0AA40D6K0"/>
<evidence type="ECO:0000256" key="6">
    <source>
        <dbReference type="ARBA" id="ARBA00023242"/>
    </source>
</evidence>
<keyword evidence="5" id="KW-0862">Zinc</keyword>
<dbReference type="InterPro" id="IPR007219">
    <property type="entry name" value="XnlR_reg_dom"/>
</dbReference>
<evidence type="ECO:0000256" key="5">
    <source>
        <dbReference type="ARBA" id="ARBA00022833"/>
    </source>
</evidence>
<dbReference type="CDD" id="cd12148">
    <property type="entry name" value="fungal_TF_MHR"/>
    <property type="match status" value="1"/>
</dbReference>
<dbReference type="PANTHER" id="PTHR40626">
    <property type="entry name" value="MIP31509P"/>
    <property type="match status" value="1"/>
</dbReference>
<reference evidence="8" key="1">
    <citation type="submission" date="2023-06" db="EMBL/GenBank/DDBJ databases">
        <title>Multi-omics analyses reveal the molecular pathogenesis toolkit of Lasiodiplodia hormozganensis, a cross-kingdom pathogen.</title>
        <authorList>
            <person name="Felix C."/>
            <person name="Meneses R."/>
            <person name="Goncalves M.F.M."/>
            <person name="Tilleman L."/>
            <person name="Duarte A.S."/>
            <person name="Jorrin-Novo J.V."/>
            <person name="Van De Peer Y."/>
            <person name="Deforce D."/>
            <person name="Van Nieuwerburgh F."/>
            <person name="Esteves A.C."/>
            <person name="Alves A."/>
        </authorList>
    </citation>
    <scope>NUCLEOTIDE SEQUENCE</scope>
    <source>
        <strain evidence="8">CBS 339.90</strain>
    </source>
</reference>
<organism evidence="8 9">
    <name type="scientific">Lasiodiplodia hormozganensis</name>
    <dbReference type="NCBI Taxonomy" id="869390"/>
    <lineage>
        <taxon>Eukaryota</taxon>
        <taxon>Fungi</taxon>
        <taxon>Dikarya</taxon>
        <taxon>Ascomycota</taxon>
        <taxon>Pezizomycotina</taxon>
        <taxon>Dothideomycetes</taxon>
        <taxon>Dothideomycetes incertae sedis</taxon>
        <taxon>Botryosphaeriales</taxon>
        <taxon>Botryosphaeriaceae</taxon>
        <taxon>Lasiodiplodia</taxon>
    </lineage>
</organism>
<accession>A0AA40D6K0</accession>
<sequence>MCPRSIQQRANCKSTADDFHELKPLHVTWRINEQQRASYLDQLSTFSGVLPSTFMLPSRLSISRYVAGFVDGLSHHFPFIHMPTFSITANPDAPELVLALMAVGAQYRYERRSATALYHAARAIISERIRRCELPDPHAASFHERLPRTPPNLLATTRAILLLAKFAAWQASPALIRESLSYRALLAHSVRRAGLSKSDDDDNGGRMDDNAWLRWARAETDRRTKLCVFCFLNLQELAFGLEQPVLLANEIGDIRLPSSCREWLAEGQADWLQARMAGPAPVGFRHALACVLVGPRRDSGEVSEALDDVPVTSPFGNFILVHALLQRISLARQLALPSTTPSSLRPADVDELDAAFDRWRLEWQRAPESVLDVRRPKDSLAFASTALFGLAHVRLVFSLGQTPHAAAAAVYARFQACDAQAVAEAALAAAPPPRRGPHVLKALLHAVHALNIPVQVGVDYLARCQAFFWSVQHGFCSFECAVFLSRWLFVLAAEEEEELDARPLSEMEKEISSWISRVVQEAGDSLDEEATLGFDKCATQGERFRVLGVAVARLWARQFRTSNTAWPMMKLVGEALERPLSRPYVSLLRTCYY</sequence>